<accession>A0A8C5WML7</accession>
<dbReference type="CDD" id="cd07936">
    <property type="entry name" value="SCAN"/>
    <property type="match status" value="1"/>
</dbReference>
<dbReference type="GeneTree" id="ENSGT00940000154715"/>
<dbReference type="PANTHER" id="PTHR45935:SF15">
    <property type="entry name" value="SCAN BOX DOMAIN-CONTAINING PROTEIN"/>
    <property type="match status" value="1"/>
</dbReference>
<dbReference type="PANTHER" id="PTHR45935">
    <property type="entry name" value="PROTEIN ZBED8-RELATED"/>
    <property type="match status" value="1"/>
</dbReference>
<dbReference type="InterPro" id="IPR050916">
    <property type="entry name" value="SCAN-C2H2_zinc_finger"/>
</dbReference>
<protein>
    <recommendedName>
        <fullName evidence="3">SCAN box domain-containing protein</fullName>
    </recommendedName>
</protein>
<dbReference type="Ensembl" id="ENSLLTT00000000182.1">
    <property type="protein sequence ID" value="ENSLLTP00000000177.1"/>
    <property type="gene ID" value="ENSLLTG00000000142.1"/>
</dbReference>
<reference evidence="4" key="1">
    <citation type="submission" date="2025-08" db="UniProtKB">
        <authorList>
            <consortium name="Ensembl"/>
        </authorList>
    </citation>
    <scope>IDENTIFICATION</scope>
</reference>
<feature type="domain" description="SCAN box" evidence="3">
    <location>
        <begin position="42"/>
        <end position="119"/>
    </location>
</feature>
<feature type="region of interest" description="Disordered" evidence="2">
    <location>
        <begin position="12"/>
        <end position="35"/>
    </location>
</feature>
<keyword evidence="1" id="KW-0539">Nucleus</keyword>
<keyword evidence="5" id="KW-1185">Reference proteome</keyword>
<evidence type="ECO:0000256" key="1">
    <source>
        <dbReference type="ARBA" id="ARBA00023242"/>
    </source>
</evidence>
<dbReference type="InterPro" id="IPR038269">
    <property type="entry name" value="SCAN_sf"/>
</dbReference>
<organism evidence="4 5">
    <name type="scientific">Laticauda laticaudata</name>
    <name type="common">Blue-ringed sea krait</name>
    <name type="synonym">Blue-lipped sea krait</name>
    <dbReference type="NCBI Taxonomy" id="8630"/>
    <lineage>
        <taxon>Eukaryota</taxon>
        <taxon>Metazoa</taxon>
        <taxon>Chordata</taxon>
        <taxon>Craniata</taxon>
        <taxon>Vertebrata</taxon>
        <taxon>Euteleostomi</taxon>
        <taxon>Lepidosauria</taxon>
        <taxon>Squamata</taxon>
        <taxon>Bifurcata</taxon>
        <taxon>Unidentata</taxon>
        <taxon>Episquamata</taxon>
        <taxon>Toxicofera</taxon>
        <taxon>Serpentes</taxon>
        <taxon>Colubroidea</taxon>
        <taxon>Elapidae</taxon>
        <taxon>Laticaudinae</taxon>
        <taxon>Laticauda</taxon>
    </lineage>
</organism>
<evidence type="ECO:0000259" key="3">
    <source>
        <dbReference type="PROSITE" id="PS50804"/>
    </source>
</evidence>
<evidence type="ECO:0000256" key="2">
    <source>
        <dbReference type="SAM" id="MobiDB-lite"/>
    </source>
</evidence>
<dbReference type="PROSITE" id="PS50804">
    <property type="entry name" value="SCAN_BOX"/>
    <property type="match status" value="1"/>
</dbReference>
<evidence type="ECO:0000313" key="5">
    <source>
        <dbReference type="Proteomes" id="UP000694406"/>
    </source>
</evidence>
<proteinExistence type="predicted"/>
<dbReference type="SMART" id="SM00431">
    <property type="entry name" value="SCAN"/>
    <property type="match status" value="1"/>
</dbReference>
<dbReference type="InterPro" id="IPR003309">
    <property type="entry name" value="SCAN_dom"/>
</dbReference>
<dbReference type="Proteomes" id="UP000694406">
    <property type="component" value="Unplaced"/>
</dbReference>
<dbReference type="Gene3D" id="1.10.4020.10">
    <property type="entry name" value="DNA breaking-rejoining enzymes"/>
    <property type="match status" value="1"/>
</dbReference>
<evidence type="ECO:0000313" key="4">
    <source>
        <dbReference type="Ensembl" id="ENSLLTP00000000177.1"/>
    </source>
</evidence>
<name>A0A8C5WML7_LATLA</name>
<dbReference type="SUPFAM" id="SSF47353">
    <property type="entry name" value="Retrovirus capsid dimerization domain-like"/>
    <property type="match status" value="1"/>
</dbReference>
<dbReference type="Pfam" id="PF02023">
    <property type="entry name" value="SCAN"/>
    <property type="match status" value="1"/>
</dbReference>
<dbReference type="AlphaFoldDB" id="A0A8C5WML7"/>
<reference evidence="4" key="2">
    <citation type="submission" date="2025-09" db="UniProtKB">
        <authorList>
            <consortium name="Ensembl"/>
        </authorList>
    </citation>
    <scope>IDENTIFICATION</scope>
</reference>
<sequence length="270" mass="29775">MTCNRRVAHATLSSPAQPEWKEERIGQKNQEEENTSLAGQWQRLRSLCGKDANGPRVVCSQLHYLCHQWLMPGRNTKAQMLDLLVLEQFLAILPPEMKSWIKECRAETSSQAVALAEGFLLSQAEQKRELQVRRCAMVSPKKRQWWQTFFGSCAPSTPCTCACDPLAARSSSAPACTIPPLHAICLCIWLMIPPHAVHLCTCAYGPQYVLHITAHARVSPAHQIPDNQLLGSGGVRAFAIGLFQVSSCMTGEMALRATSGMHAIGSPSWV</sequence>
<feature type="compositionally biased region" description="Basic and acidic residues" evidence="2">
    <location>
        <begin position="19"/>
        <end position="31"/>
    </location>
</feature>